<keyword evidence="2" id="KW-1185">Reference proteome</keyword>
<evidence type="ECO:0000313" key="1">
    <source>
        <dbReference type="EMBL" id="KAG2440729.1"/>
    </source>
</evidence>
<gene>
    <name evidence="1" type="ORF">HXX76_003586</name>
</gene>
<dbReference type="EMBL" id="JAEHOC010000006">
    <property type="protein sequence ID" value="KAG2440729.1"/>
    <property type="molecule type" value="Genomic_DNA"/>
</dbReference>
<sequence>MFTRLKRRCARGGPVPCTVAVWDHAGQRQTSSNLQAACELVRSGAVKLATRQLRTAAPSTDILDFAMAPTTAGVPPPRGWRWLSSEQLYAYDVSCMCNALLWKLLDVHVSEVLMPSQDSRLS</sequence>
<comment type="caution">
    <text evidence="1">The sequence shown here is derived from an EMBL/GenBank/DDBJ whole genome shotgun (WGS) entry which is preliminary data.</text>
</comment>
<evidence type="ECO:0000313" key="2">
    <source>
        <dbReference type="Proteomes" id="UP000650467"/>
    </source>
</evidence>
<reference evidence="1" key="1">
    <citation type="journal article" date="2020" name="bioRxiv">
        <title>Comparative genomics of Chlamydomonas.</title>
        <authorList>
            <person name="Craig R.J."/>
            <person name="Hasan A.R."/>
            <person name="Ness R.W."/>
            <person name="Keightley P.D."/>
        </authorList>
    </citation>
    <scope>NUCLEOTIDE SEQUENCE</scope>
    <source>
        <strain evidence="1">SAG 7.73</strain>
    </source>
</reference>
<name>A0A835W815_CHLIN</name>
<organism evidence="1 2">
    <name type="scientific">Chlamydomonas incerta</name>
    <dbReference type="NCBI Taxonomy" id="51695"/>
    <lineage>
        <taxon>Eukaryota</taxon>
        <taxon>Viridiplantae</taxon>
        <taxon>Chlorophyta</taxon>
        <taxon>core chlorophytes</taxon>
        <taxon>Chlorophyceae</taxon>
        <taxon>CS clade</taxon>
        <taxon>Chlamydomonadales</taxon>
        <taxon>Chlamydomonadaceae</taxon>
        <taxon>Chlamydomonas</taxon>
    </lineage>
</organism>
<dbReference type="AlphaFoldDB" id="A0A835W815"/>
<protein>
    <submittedName>
        <fullName evidence="1">Uncharacterized protein</fullName>
    </submittedName>
</protein>
<proteinExistence type="predicted"/>
<dbReference type="Proteomes" id="UP000650467">
    <property type="component" value="Unassembled WGS sequence"/>
</dbReference>
<accession>A0A835W815</accession>